<proteinExistence type="predicted"/>
<dbReference type="AlphaFoldDB" id="A0AAD8EC25"/>
<reference evidence="1" key="2">
    <citation type="submission" date="2023-05" db="EMBL/GenBank/DDBJ databases">
        <authorList>
            <person name="Fouks B."/>
        </authorList>
    </citation>
    <scope>NUCLEOTIDE SEQUENCE</scope>
    <source>
        <strain evidence="1">Stay&amp;Tobe</strain>
        <tissue evidence="1">Testes</tissue>
    </source>
</reference>
<organism evidence="1 2">
    <name type="scientific">Diploptera punctata</name>
    <name type="common">Pacific beetle cockroach</name>
    <dbReference type="NCBI Taxonomy" id="6984"/>
    <lineage>
        <taxon>Eukaryota</taxon>
        <taxon>Metazoa</taxon>
        <taxon>Ecdysozoa</taxon>
        <taxon>Arthropoda</taxon>
        <taxon>Hexapoda</taxon>
        <taxon>Insecta</taxon>
        <taxon>Pterygota</taxon>
        <taxon>Neoptera</taxon>
        <taxon>Polyneoptera</taxon>
        <taxon>Dictyoptera</taxon>
        <taxon>Blattodea</taxon>
        <taxon>Blaberoidea</taxon>
        <taxon>Blaberidae</taxon>
        <taxon>Diplopterinae</taxon>
        <taxon>Diploptera</taxon>
    </lineage>
</organism>
<feature type="non-terminal residue" evidence="1">
    <location>
        <position position="72"/>
    </location>
</feature>
<sequence>TFCNRLIEQPVDDFLDRPSILSTDISLVEHPVDDSLIALQRLICHVCSARGIRNHVQVKCKKYDVASDNPEK</sequence>
<feature type="non-terminal residue" evidence="1">
    <location>
        <position position="1"/>
    </location>
</feature>
<comment type="caution">
    <text evidence="1">The sequence shown here is derived from an EMBL/GenBank/DDBJ whole genome shotgun (WGS) entry which is preliminary data.</text>
</comment>
<evidence type="ECO:0000313" key="2">
    <source>
        <dbReference type="Proteomes" id="UP001233999"/>
    </source>
</evidence>
<accession>A0AAD8EC25</accession>
<dbReference type="EMBL" id="JASPKZ010007432">
    <property type="protein sequence ID" value="KAJ9584292.1"/>
    <property type="molecule type" value="Genomic_DNA"/>
</dbReference>
<protein>
    <submittedName>
        <fullName evidence="1">Uncharacterized protein</fullName>
    </submittedName>
</protein>
<gene>
    <name evidence="1" type="ORF">L9F63_021361</name>
</gene>
<keyword evidence="2" id="KW-1185">Reference proteome</keyword>
<reference evidence="1" key="1">
    <citation type="journal article" date="2023" name="IScience">
        <title>Live-bearing cockroach genome reveals convergent evolutionary mechanisms linked to viviparity in insects and beyond.</title>
        <authorList>
            <person name="Fouks B."/>
            <person name="Harrison M.C."/>
            <person name="Mikhailova A.A."/>
            <person name="Marchal E."/>
            <person name="English S."/>
            <person name="Carruthers M."/>
            <person name="Jennings E.C."/>
            <person name="Chiamaka E.L."/>
            <person name="Frigard R.A."/>
            <person name="Pippel M."/>
            <person name="Attardo G.M."/>
            <person name="Benoit J.B."/>
            <person name="Bornberg-Bauer E."/>
            <person name="Tobe S.S."/>
        </authorList>
    </citation>
    <scope>NUCLEOTIDE SEQUENCE</scope>
    <source>
        <strain evidence="1">Stay&amp;Tobe</strain>
    </source>
</reference>
<evidence type="ECO:0000313" key="1">
    <source>
        <dbReference type="EMBL" id="KAJ9584292.1"/>
    </source>
</evidence>
<dbReference type="Proteomes" id="UP001233999">
    <property type="component" value="Unassembled WGS sequence"/>
</dbReference>
<name>A0AAD8EC25_DIPPU</name>